<feature type="domain" description="Reverse transcriptase" evidence="3">
    <location>
        <begin position="28"/>
        <end position="85"/>
    </location>
</feature>
<comment type="caution">
    <text evidence="4">The sequence shown here is derived from an EMBL/GenBank/DDBJ whole genome shotgun (WGS) entry which is preliminary data.</text>
</comment>
<dbReference type="Gene3D" id="3.10.10.10">
    <property type="entry name" value="HIV Type 1 Reverse Transcriptase, subunit A, domain 1"/>
    <property type="match status" value="1"/>
</dbReference>
<dbReference type="SUPFAM" id="SSF56672">
    <property type="entry name" value="DNA/RNA polymerases"/>
    <property type="match status" value="1"/>
</dbReference>
<evidence type="ECO:0000256" key="1">
    <source>
        <dbReference type="ARBA" id="ARBA00010879"/>
    </source>
</evidence>
<reference evidence="4 5" key="1">
    <citation type="submission" date="2023-09" db="EMBL/GenBank/DDBJ databases">
        <authorList>
            <person name="Wang M."/>
        </authorList>
    </citation>
    <scope>NUCLEOTIDE SEQUENCE [LARGE SCALE GENOMIC DNA]</scope>
    <source>
        <strain evidence="4">GT-2023</strain>
        <tissue evidence="4">Liver</tissue>
    </source>
</reference>
<accession>A0ABR3MRT3</accession>
<dbReference type="PANTHER" id="PTHR24559">
    <property type="entry name" value="TRANSPOSON TY3-I GAG-POL POLYPROTEIN"/>
    <property type="match status" value="1"/>
</dbReference>
<dbReference type="InterPro" id="IPR053134">
    <property type="entry name" value="RNA-dir_DNA_polymerase"/>
</dbReference>
<dbReference type="Proteomes" id="UP001558613">
    <property type="component" value="Unassembled WGS sequence"/>
</dbReference>
<dbReference type="EC" id="3.1.26.4" evidence="2"/>
<organism evidence="4 5">
    <name type="scientific">Cirrhinus molitorella</name>
    <name type="common">mud carp</name>
    <dbReference type="NCBI Taxonomy" id="172907"/>
    <lineage>
        <taxon>Eukaryota</taxon>
        <taxon>Metazoa</taxon>
        <taxon>Chordata</taxon>
        <taxon>Craniata</taxon>
        <taxon>Vertebrata</taxon>
        <taxon>Euteleostomi</taxon>
        <taxon>Actinopterygii</taxon>
        <taxon>Neopterygii</taxon>
        <taxon>Teleostei</taxon>
        <taxon>Ostariophysi</taxon>
        <taxon>Cypriniformes</taxon>
        <taxon>Cyprinidae</taxon>
        <taxon>Labeoninae</taxon>
        <taxon>Labeonini</taxon>
        <taxon>Cirrhinus</taxon>
    </lineage>
</organism>
<comment type="similarity">
    <text evidence="1">Belongs to the beta type-B retroviral polymerase family. HERV class-II K(HML-2) pol subfamily.</text>
</comment>
<feature type="non-terminal residue" evidence="4">
    <location>
        <position position="123"/>
    </location>
</feature>
<dbReference type="Gene3D" id="3.30.70.270">
    <property type="match status" value="1"/>
</dbReference>
<proteinExistence type="inferred from homology"/>
<dbReference type="CDD" id="cd01647">
    <property type="entry name" value="RT_LTR"/>
    <property type="match status" value="1"/>
</dbReference>
<gene>
    <name evidence="4" type="ORF">QQF64_032706</name>
</gene>
<evidence type="ECO:0000313" key="4">
    <source>
        <dbReference type="EMBL" id="KAL1267343.1"/>
    </source>
</evidence>
<keyword evidence="5" id="KW-1185">Reference proteome</keyword>
<dbReference type="InterPro" id="IPR043502">
    <property type="entry name" value="DNA/RNA_pol_sf"/>
</dbReference>
<dbReference type="PANTHER" id="PTHR24559:SF454">
    <property type="entry name" value="RIBONUCLEASE H"/>
    <property type="match status" value="1"/>
</dbReference>
<name>A0ABR3MRT3_9TELE</name>
<evidence type="ECO:0000256" key="2">
    <source>
        <dbReference type="ARBA" id="ARBA00012180"/>
    </source>
</evidence>
<dbReference type="InterPro" id="IPR000477">
    <property type="entry name" value="RT_dom"/>
</dbReference>
<dbReference type="InterPro" id="IPR043128">
    <property type="entry name" value="Rev_trsase/Diguanyl_cyclase"/>
</dbReference>
<protein>
    <recommendedName>
        <fullName evidence="2">ribonuclease H</fullName>
        <ecNumber evidence="2">3.1.26.4</ecNumber>
    </recommendedName>
</protein>
<evidence type="ECO:0000259" key="3">
    <source>
        <dbReference type="Pfam" id="PF00078"/>
    </source>
</evidence>
<sequence>MKTEVEYLLENGLAEPSFSPWSSPCLLVPKPDGTFRFCTDYRKVNSVTVPDSYPMPRMEDCIDSLGSAKFVTKLDLLKGYWQIPLVHPSVTLRLEGDAPVQSTHVTWFKAPYCPAHFSLCSPL</sequence>
<dbReference type="EMBL" id="JAYMGO010000009">
    <property type="protein sequence ID" value="KAL1267343.1"/>
    <property type="molecule type" value="Genomic_DNA"/>
</dbReference>
<evidence type="ECO:0000313" key="5">
    <source>
        <dbReference type="Proteomes" id="UP001558613"/>
    </source>
</evidence>
<dbReference type="Pfam" id="PF00078">
    <property type="entry name" value="RVT_1"/>
    <property type="match status" value="1"/>
</dbReference>